<dbReference type="EMBL" id="FPBZ01000019">
    <property type="protein sequence ID" value="SFU71565.1"/>
    <property type="molecule type" value="Genomic_DNA"/>
</dbReference>
<dbReference type="AlphaFoldDB" id="A0A1I7IF59"/>
<name>A0A1I7IF59_9PROT</name>
<dbReference type="Proteomes" id="UP000182649">
    <property type="component" value="Unassembled WGS sequence"/>
</dbReference>
<sequence>MTASDNGLSLGIRLLPEETAARLDEYLRDAKGSFVSFLSSVHTASEEFSLDFDASESRCMEATGLVWSIDPVYCIASILVSDSEYSFGLSRKPNLTLGESEPLHSYLYSLELKEMFVGCTKKRQS</sequence>
<accession>A0A1I7IF59</accession>
<gene>
    <name evidence="1" type="ORF">SAMN05216417_1196</name>
</gene>
<dbReference type="RefSeq" id="WP_074975630.1">
    <property type="nucleotide sequence ID" value="NZ_FPBZ01000019.1"/>
</dbReference>
<dbReference type="OrthoDB" id="9953877at2"/>
<evidence type="ECO:0000313" key="1">
    <source>
        <dbReference type="EMBL" id="SFU71565.1"/>
    </source>
</evidence>
<reference evidence="1 2" key="1">
    <citation type="submission" date="2016-10" db="EMBL/GenBank/DDBJ databases">
        <authorList>
            <person name="de Groot N.N."/>
        </authorList>
    </citation>
    <scope>NUCLEOTIDE SEQUENCE [LARGE SCALE GENOMIC DNA]</scope>
    <source>
        <strain evidence="1 2">Nl14</strain>
    </source>
</reference>
<evidence type="ECO:0000313" key="2">
    <source>
        <dbReference type="Proteomes" id="UP000182649"/>
    </source>
</evidence>
<organism evidence="1 2">
    <name type="scientific">Nitrosospira multiformis</name>
    <dbReference type="NCBI Taxonomy" id="1231"/>
    <lineage>
        <taxon>Bacteria</taxon>
        <taxon>Pseudomonadati</taxon>
        <taxon>Pseudomonadota</taxon>
        <taxon>Betaproteobacteria</taxon>
        <taxon>Nitrosomonadales</taxon>
        <taxon>Nitrosomonadaceae</taxon>
        <taxon>Nitrosospira</taxon>
    </lineage>
</organism>
<protein>
    <submittedName>
        <fullName evidence="1">Uncharacterized protein</fullName>
    </submittedName>
</protein>
<proteinExistence type="predicted"/>